<name>A0ACB8CHW1_DERSI</name>
<sequence>MATPARDVLRLLKTNIDPQPRTSRTCLSTTPGANAVTRTSILVRVCQKRNPHVQFSGVDPGIGPDEFINILYDRNQELDLDLEKCKVRVTFRERAGTRAYVAEVDPEAYRKIMSRPRLSVGWTSVRYEWKTRPYVCCSECGRAGREITDHPTGFSECPVLVEKGRGDEEDGRLSAVRIVYFGEQEDPLSVIVVRRPNFDVYPVYISRCMAAVRCTREARTWRVVAAYAPPHCSMDPTLDAFAACLDEESAQVVIVMGDLNAKHMWGLRANDNRYQWKASSDETFSEHKAIHLVLYSANYKREKRPTKCGMHNRTAELKEHQWFERASGADIRSTQALDAMLEKMSALVVALECVGVTSIHHPQSNTRRNPVRQNPNQQTNKVRALLARKAWASSGKCTYATLLAISQPVLTTPVTRGCSRKIEADTVVTTGRDLLTAAPASDRGSGTRQTMEVDVASPG</sequence>
<reference evidence="1" key="1">
    <citation type="submission" date="2020-05" db="EMBL/GenBank/DDBJ databases">
        <title>Large-scale comparative analyses of tick genomes elucidate their genetic diversity and vector capacities.</title>
        <authorList>
            <person name="Jia N."/>
            <person name="Wang J."/>
            <person name="Shi W."/>
            <person name="Du L."/>
            <person name="Sun Y."/>
            <person name="Zhan W."/>
            <person name="Jiang J."/>
            <person name="Wang Q."/>
            <person name="Zhang B."/>
            <person name="Ji P."/>
            <person name="Sakyi L.B."/>
            <person name="Cui X."/>
            <person name="Yuan T."/>
            <person name="Jiang B."/>
            <person name="Yang W."/>
            <person name="Lam T.T.-Y."/>
            <person name="Chang Q."/>
            <person name="Ding S."/>
            <person name="Wang X."/>
            <person name="Zhu J."/>
            <person name="Ruan X."/>
            <person name="Zhao L."/>
            <person name="Wei J."/>
            <person name="Que T."/>
            <person name="Du C."/>
            <person name="Cheng J."/>
            <person name="Dai P."/>
            <person name="Han X."/>
            <person name="Huang E."/>
            <person name="Gao Y."/>
            <person name="Liu J."/>
            <person name="Shao H."/>
            <person name="Ye R."/>
            <person name="Li L."/>
            <person name="Wei W."/>
            <person name="Wang X."/>
            <person name="Wang C."/>
            <person name="Yang T."/>
            <person name="Huo Q."/>
            <person name="Li W."/>
            <person name="Guo W."/>
            <person name="Chen H."/>
            <person name="Zhou L."/>
            <person name="Ni X."/>
            <person name="Tian J."/>
            <person name="Zhou Y."/>
            <person name="Sheng Y."/>
            <person name="Liu T."/>
            <person name="Pan Y."/>
            <person name="Xia L."/>
            <person name="Li J."/>
            <person name="Zhao F."/>
            <person name="Cao W."/>
        </authorList>
    </citation>
    <scope>NUCLEOTIDE SEQUENCE</scope>
    <source>
        <strain evidence="1">Dsil-2018</strain>
    </source>
</reference>
<protein>
    <submittedName>
        <fullName evidence="1">Uncharacterized protein</fullName>
    </submittedName>
</protein>
<dbReference type="EMBL" id="CM023476">
    <property type="protein sequence ID" value="KAH7942370.1"/>
    <property type="molecule type" value="Genomic_DNA"/>
</dbReference>
<evidence type="ECO:0000313" key="1">
    <source>
        <dbReference type="EMBL" id="KAH7942370.1"/>
    </source>
</evidence>
<organism evidence="1 2">
    <name type="scientific">Dermacentor silvarum</name>
    <name type="common">Tick</name>
    <dbReference type="NCBI Taxonomy" id="543639"/>
    <lineage>
        <taxon>Eukaryota</taxon>
        <taxon>Metazoa</taxon>
        <taxon>Ecdysozoa</taxon>
        <taxon>Arthropoda</taxon>
        <taxon>Chelicerata</taxon>
        <taxon>Arachnida</taxon>
        <taxon>Acari</taxon>
        <taxon>Parasitiformes</taxon>
        <taxon>Ixodida</taxon>
        <taxon>Ixodoidea</taxon>
        <taxon>Ixodidae</taxon>
        <taxon>Rhipicephalinae</taxon>
        <taxon>Dermacentor</taxon>
    </lineage>
</organism>
<gene>
    <name evidence="1" type="ORF">HPB49_023500</name>
</gene>
<keyword evidence="2" id="KW-1185">Reference proteome</keyword>
<proteinExistence type="predicted"/>
<dbReference type="Proteomes" id="UP000821865">
    <property type="component" value="Chromosome 7"/>
</dbReference>
<evidence type="ECO:0000313" key="2">
    <source>
        <dbReference type="Proteomes" id="UP000821865"/>
    </source>
</evidence>
<comment type="caution">
    <text evidence="1">The sequence shown here is derived from an EMBL/GenBank/DDBJ whole genome shotgun (WGS) entry which is preliminary data.</text>
</comment>
<accession>A0ACB8CHW1</accession>